<dbReference type="RefSeq" id="WP_160853101.1">
    <property type="nucleotide sequence ID" value="NZ_WUWG01000002.1"/>
</dbReference>
<evidence type="ECO:0000259" key="2">
    <source>
        <dbReference type="Pfam" id="PF00534"/>
    </source>
</evidence>
<organism evidence="4 5">
    <name type="scientific">Oceanomicrobium pacificus</name>
    <dbReference type="NCBI Taxonomy" id="2692916"/>
    <lineage>
        <taxon>Bacteria</taxon>
        <taxon>Pseudomonadati</taxon>
        <taxon>Pseudomonadota</taxon>
        <taxon>Alphaproteobacteria</taxon>
        <taxon>Rhodobacterales</taxon>
        <taxon>Paracoccaceae</taxon>
        <taxon>Oceanomicrobium</taxon>
    </lineage>
</organism>
<protein>
    <submittedName>
        <fullName evidence="4">Glycosyltransferase</fullName>
    </submittedName>
</protein>
<evidence type="ECO:0000313" key="4">
    <source>
        <dbReference type="EMBL" id="MXU65014.1"/>
    </source>
</evidence>
<evidence type="ECO:0000313" key="5">
    <source>
        <dbReference type="Proteomes" id="UP000436016"/>
    </source>
</evidence>
<dbReference type="Pfam" id="PF00534">
    <property type="entry name" value="Glycos_transf_1"/>
    <property type="match status" value="1"/>
</dbReference>
<dbReference type="AlphaFoldDB" id="A0A6B0TV55"/>
<dbReference type="EMBL" id="WUWG01000002">
    <property type="protein sequence ID" value="MXU65014.1"/>
    <property type="molecule type" value="Genomic_DNA"/>
</dbReference>
<dbReference type="GO" id="GO:0009103">
    <property type="term" value="P:lipopolysaccharide biosynthetic process"/>
    <property type="evidence" value="ECO:0007669"/>
    <property type="project" value="TreeGrafter"/>
</dbReference>
<name>A0A6B0TV55_9RHOB</name>
<dbReference type="Gene3D" id="3.40.50.2000">
    <property type="entry name" value="Glycogen Phosphorylase B"/>
    <property type="match status" value="2"/>
</dbReference>
<keyword evidence="5" id="KW-1185">Reference proteome</keyword>
<dbReference type="InterPro" id="IPR001296">
    <property type="entry name" value="Glyco_trans_1"/>
</dbReference>
<feature type="domain" description="Glycosyltransferase subfamily 4-like N-terminal" evidence="3">
    <location>
        <begin position="60"/>
        <end position="168"/>
    </location>
</feature>
<dbReference type="PANTHER" id="PTHR46401:SF2">
    <property type="entry name" value="GLYCOSYLTRANSFERASE WBBK-RELATED"/>
    <property type="match status" value="1"/>
</dbReference>
<feature type="domain" description="Glycosyl transferase family 1" evidence="2">
    <location>
        <begin position="191"/>
        <end position="346"/>
    </location>
</feature>
<evidence type="ECO:0000259" key="3">
    <source>
        <dbReference type="Pfam" id="PF13439"/>
    </source>
</evidence>
<evidence type="ECO:0000256" key="1">
    <source>
        <dbReference type="ARBA" id="ARBA00022679"/>
    </source>
</evidence>
<dbReference type="CDD" id="cd03809">
    <property type="entry name" value="GT4_MtfB-like"/>
    <property type="match status" value="1"/>
</dbReference>
<proteinExistence type="predicted"/>
<dbReference type="Pfam" id="PF13439">
    <property type="entry name" value="Glyco_transf_4"/>
    <property type="match status" value="1"/>
</dbReference>
<keyword evidence="1 4" id="KW-0808">Transferase</keyword>
<reference evidence="4 5" key="1">
    <citation type="submission" date="2019-12" db="EMBL/GenBank/DDBJ databases">
        <title>Strain KN286 was isolated from seawater, which was collected from Caroline Seamount in the tropical western Pacific.</title>
        <authorList>
            <person name="Wang Q."/>
        </authorList>
    </citation>
    <scope>NUCLEOTIDE SEQUENCE [LARGE SCALE GENOMIC DNA]</scope>
    <source>
        <strain evidence="4 5">KN286</strain>
    </source>
</reference>
<accession>A0A6B0TV55</accession>
<comment type="caution">
    <text evidence="4">The sequence shown here is derived from an EMBL/GenBank/DDBJ whole genome shotgun (WGS) entry which is preliminary data.</text>
</comment>
<dbReference type="PANTHER" id="PTHR46401">
    <property type="entry name" value="GLYCOSYLTRANSFERASE WBBK-RELATED"/>
    <property type="match status" value="1"/>
</dbReference>
<dbReference type="InterPro" id="IPR028098">
    <property type="entry name" value="Glyco_trans_4-like_N"/>
</dbReference>
<dbReference type="GO" id="GO:0016757">
    <property type="term" value="F:glycosyltransferase activity"/>
    <property type="evidence" value="ECO:0007669"/>
    <property type="project" value="InterPro"/>
</dbReference>
<gene>
    <name evidence="4" type="ORF">GSH16_06120</name>
</gene>
<dbReference type="Proteomes" id="UP000436016">
    <property type="component" value="Unassembled WGS sequence"/>
</dbReference>
<dbReference type="SUPFAM" id="SSF53756">
    <property type="entry name" value="UDP-Glycosyltransferase/glycogen phosphorylase"/>
    <property type="match status" value="1"/>
</dbReference>
<sequence>MLPYRREKIIVCDNIVFELQSVGGVSKYWSETIKRLDNSLDALSFLEGPCVEQNIFRAELSLRSPVFPDRGWLLRRRLFSSRVQADVFHSSYYRISHQTKANIVTIHDFMNELFPTGPRDVLLARLKRRACRNAKMIVAVSERTRQDLLKHYPFVDPGRVKVIYNGVDGSFYPDPRKHPFGIDGRSLTPRGYFLYVGGRGYCKNFPLVLRFLAESRRQGLELPLITVGGGPLTESEWTFARELGIQESAIHQYYHLPTSELRVLYSNCMALLIPSIYEGFGLPAAEGARCGALVLSARGSALDEIVGETEFAFDLRREEEASRLLSLGLESQYGESERVRMQERSNKFNWDSSSERLIEVYNEI</sequence>